<feature type="transmembrane region" description="Helical" evidence="1">
    <location>
        <begin position="182"/>
        <end position="205"/>
    </location>
</feature>
<sequence>MASPPSPSTPARRMSRFSEDFSTAVTFGKPQRCRHFQPQREPLAHRSDLRPIEHKINGPLNGLNPTRAHYNIVGEGGKSVHADSSHGVSWKWTSRNNRKGRHALQVQPISSPAVQHELPRKTTHPTQILRGVGRMLTRFPVWDISYLVAVIFTLGSAIWVLNAFFVLLPLVRPSSEFQNEVLYGGGITAFIGATVFVVGSVLLLLEAVNDDRAGCFGWAVERLFQEDAQPNAEKADEECLVVRVHPKSPCDHHHSNRKILVESATHPGGPRKWQWAPSWKDLRTHYFRELGFLASLIQLVSATIFWIAGFTSLPGIYDHMSTGLRDGVYWTPQILGGLGFILSGTLFMVETQVTWWKPAPSVLGWHIGFWNLIGGIGFTLCPAFGYDPSSWAQYQAACSTFWGSWAFLIGSIIQWYESLDKYPVEYKDHDEE</sequence>
<evidence type="ECO:0008006" key="4">
    <source>
        <dbReference type="Google" id="ProtNLM"/>
    </source>
</evidence>
<keyword evidence="1" id="KW-1133">Transmembrane helix</keyword>
<reference evidence="2" key="1">
    <citation type="submission" date="2023-06" db="EMBL/GenBank/DDBJ databases">
        <title>Multi-omics analyses reveal the molecular pathogenesis toolkit of Lasiodiplodia hormozganensis, a cross-kingdom pathogen.</title>
        <authorList>
            <person name="Felix C."/>
            <person name="Meneses R."/>
            <person name="Goncalves M.F.M."/>
            <person name="Tilleman L."/>
            <person name="Duarte A.S."/>
            <person name="Jorrin-Novo J.V."/>
            <person name="Van De Peer Y."/>
            <person name="Deforce D."/>
            <person name="Van Nieuwerburgh F."/>
            <person name="Esteves A.C."/>
            <person name="Alves A."/>
        </authorList>
    </citation>
    <scope>NUCLEOTIDE SEQUENCE</scope>
    <source>
        <strain evidence="2">CBS 339.90</strain>
    </source>
</reference>
<gene>
    <name evidence="2" type="ORF">DIS24_g2088</name>
</gene>
<feature type="transmembrane region" description="Helical" evidence="1">
    <location>
        <begin position="329"/>
        <end position="349"/>
    </location>
</feature>
<dbReference type="Proteomes" id="UP001175001">
    <property type="component" value="Unassembled WGS sequence"/>
</dbReference>
<protein>
    <recommendedName>
        <fullName evidence="4">Integral membrane protein</fullName>
    </recommendedName>
</protein>
<proteinExistence type="predicted"/>
<feature type="transmembrane region" description="Helical" evidence="1">
    <location>
        <begin position="290"/>
        <end position="309"/>
    </location>
</feature>
<keyword evidence="3" id="KW-1185">Reference proteome</keyword>
<feature type="transmembrane region" description="Helical" evidence="1">
    <location>
        <begin position="391"/>
        <end position="413"/>
    </location>
</feature>
<feature type="transmembrane region" description="Helical" evidence="1">
    <location>
        <begin position="361"/>
        <end position="385"/>
    </location>
</feature>
<evidence type="ECO:0000313" key="3">
    <source>
        <dbReference type="Proteomes" id="UP001175001"/>
    </source>
</evidence>
<dbReference type="AlphaFoldDB" id="A0AA39Z1K2"/>
<accession>A0AA39Z1K2</accession>
<organism evidence="2 3">
    <name type="scientific">Lasiodiplodia hormozganensis</name>
    <dbReference type="NCBI Taxonomy" id="869390"/>
    <lineage>
        <taxon>Eukaryota</taxon>
        <taxon>Fungi</taxon>
        <taxon>Dikarya</taxon>
        <taxon>Ascomycota</taxon>
        <taxon>Pezizomycotina</taxon>
        <taxon>Dothideomycetes</taxon>
        <taxon>Dothideomycetes incertae sedis</taxon>
        <taxon>Botryosphaeriales</taxon>
        <taxon>Botryosphaeriaceae</taxon>
        <taxon>Lasiodiplodia</taxon>
    </lineage>
</organism>
<evidence type="ECO:0000313" key="2">
    <source>
        <dbReference type="EMBL" id="KAK0662216.1"/>
    </source>
</evidence>
<comment type="caution">
    <text evidence="2">The sequence shown here is derived from an EMBL/GenBank/DDBJ whole genome shotgun (WGS) entry which is preliminary data.</text>
</comment>
<dbReference type="EMBL" id="JAUJDW010000006">
    <property type="protein sequence ID" value="KAK0662216.1"/>
    <property type="molecule type" value="Genomic_DNA"/>
</dbReference>
<keyword evidence="1" id="KW-0472">Membrane</keyword>
<keyword evidence="1" id="KW-0812">Transmembrane</keyword>
<name>A0AA39Z1K2_9PEZI</name>
<feature type="transmembrane region" description="Helical" evidence="1">
    <location>
        <begin position="144"/>
        <end position="170"/>
    </location>
</feature>
<evidence type="ECO:0000256" key="1">
    <source>
        <dbReference type="SAM" id="Phobius"/>
    </source>
</evidence>